<dbReference type="Proteomes" id="UP000256970">
    <property type="component" value="Unassembled WGS sequence"/>
</dbReference>
<dbReference type="Pfam" id="PF01753">
    <property type="entry name" value="zf-MYND"/>
    <property type="match status" value="1"/>
</dbReference>
<keyword evidence="7" id="KW-0479">Metal-binding</keyword>
<dbReference type="EMBL" id="FNXT01000821">
    <property type="protein sequence ID" value="SZX67916.1"/>
    <property type="molecule type" value="Genomic_DNA"/>
</dbReference>
<evidence type="ECO:0000256" key="12">
    <source>
        <dbReference type="ARBA" id="ARBA00022989"/>
    </source>
</evidence>
<protein>
    <recommendedName>
        <fullName evidence="15">phytol kinase</fullName>
        <ecNumber evidence="15">2.7.1.182</ecNumber>
    </recommendedName>
</protein>
<dbReference type="GO" id="GO:0016020">
    <property type="term" value="C:membrane"/>
    <property type="evidence" value="ECO:0007669"/>
    <property type="project" value="UniProtKB-SubCell"/>
</dbReference>
<dbReference type="InterPro" id="IPR039606">
    <property type="entry name" value="Phytol/farnesol_kinase"/>
</dbReference>
<evidence type="ECO:0000256" key="4">
    <source>
        <dbReference type="ARBA" id="ARBA00022640"/>
    </source>
</evidence>
<comment type="pathway">
    <text evidence="14">Cofactor biosynthesis; tocopherol biosynthesis.</text>
</comment>
<evidence type="ECO:0000256" key="5">
    <source>
        <dbReference type="ARBA" id="ARBA00022679"/>
    </source>
</evidence>
<comment type="similarity">
    <text evidence="2">Belongs to the polyprenol kinase family.</text>
</comment>
<keyword evidence="12" id="KW-1133">Transmembrane helix</keyword>
<evidence type="ECO:0000256" key="9">
    <source>
        <dbReference type="ARBA" id="ARBA00022777"/>
    </source>
</evidence>
<evidence type="ECO:0000256" key="1">
    <source>
        <dbReference type="ARBA" id="ARBA00004508"/>
    </source>
</evidence>
<organism evidence="19 20">
    <name type="scientific">Tetradesmus obliquus</name>
    <name type="common">Green alga</name>
    <name type="synonym">Acutodesmus obliquus</name>
    <dbReference type="NCBI Taxonomy" id="3088"/>
    <lineage>
        <taxon>Eukaryota</taxon>
        <taxon>Viridiplantae</taxon>
        <taxon>Chlorophyta</taxon>
        <taxon>core chlorophytes</taxon>
        <taxon>Chlorophyceae</taxon>
        <taxon>CS clade</taxon>
        <taxon>Sphaeropleales</taxon>
        <taxon>Scenedesmaceae</taxon>
        <taxon>Tetradesmus</taxon>
    </lineage>
</organism>
<proteinExistence type="inferred from homology"/>
<dbReference type="PROSITE" id="PS50865">
    <property type="entry name" value="ZF_MYND_2"/>
    <property type="match status" value="1"/>
</dbReference>
<name>A0A383VU42_TETOB</name>
<evidence type="ECO:0000256" key="16">
    <source>
        <dbReference type="ARBA" id="ARBA00048889"/>
    </source>
</evidence>
<comment type="subcellular location">
    <subcellularLocation>
        <location evidence="1">Plastid</location>
        <location evidence="1">Chloroplast membrane</location>
        <topology evidence="1">Multi-pass membrane protein</topology>
    </subcellularLocation>
</comment>
<dbReference type="AlphaFoldDB" id="A0A383VU42"/>
<keyword evidence="9" id="KW-0418">Kinase</keyword>
<keyword evidence="13" id="KW-0472">Membrane</keyword>
<evidence type="ECO:0000256" key="15">
    <source>
        <dbReference type="ARBA" id="ARBA00039024"/>
    </source>
</evidence>
<gene>
    <name evidence="19" type="ORF">BQ4739_LOCUS8253</name>
</gene>
<reference evidence="19 20" key="1">
    <citation type="submission" date="2016-10" db="EMBL/GenBank/DDBJ databases">
        <authorList>
            <person name="Cai Z."/>
        </authorList>
    </citation>
    <scope>NUCLEOTIDE SEQUENCE [LARGE SCALE GENOMIC DNA]</scope>
</reference>
<accession>A0A383VU42</accession>
<evidence type="ECO:0000256" key="13">
    <source>
        <dbReference type="ARBA" id="ARBA00023136"/>
    </source>
</evidence>
<keyword evidence="20" id="KW-1185">Reference proteome</keyword>
<keyword evidence="8 17" id="KW-0863">Zinc-finger</keyword>
<dbReference type="Gene3D" id="6.10.140.2220">
    <property type="match status" value="1"/>
</dbReference>
<feature type="domain" description="MYND-type" evidence="18">
    <location>
        <begin position="132"/>
        <end position="176"/>
    </location>
</feature>
<dbReference type="GO" id="GO:0009507">
    <property type="term" value="C:chloroplast"/>
    <property type="evidence" value="ECO:0007669"/>
    <property type="project" value="UniProtKB-SubCell"/>
</dbReference>
<keyword evidence="6" id="KW-0812">Transmembrane</keyword>
<keyword evidence="4" id="KW-0934">Plastid</keyword>
<evidence type="ECO:0000256" key="6">
    <source>
        <dbReference type="ARBA" id="ARBA00022692"/>
    </source>
</evidence>
<evidence type="ECO:0000256" key="8">
    <source>
        <dbReference type="ARBA" id="ARBA00022771"/>
    </source>
</evidence>
<dbReference type="PANTHER" id="PTHR32523">
    <property type="entry name" value="PHYTOL KINASE 1, CHLOROPLASTIC"/>
    <property type="match status" value="1"/>
</dbReference>
<dbReference type="EC" id="2.7.1.182" evidence="15"/>
<dbReference type="SUPFAM" id="SSF144232">
    <property type="entry name" value="HIT/MYND zinc finger-like"/>
    <property type="match status" value="1"/>
</dbReference>
<evidence type="ECO:0000256" key="17">
    <source>
        <dbReference type="PROSITE-ProRule" id="PRU00134"/>
    </source>
</evidence>
<sequence>MGSALEAAVCHLQEPPAADNCEQHGAAAAQQDVLKVLSEGVVWCEHCVDSLLSGLNVAGLPADVMLLLEGQGQAALAVLKKLRDDAKPAEEYSISEQLADMLESCLLQQLHSFAQAVVGRIPLSTACNNPGCVSLAQRSELLLVGGKSCVCGRCKAARYCCKACQVEHWKWHKALCKSKAQLAAAAAAAAPPPAAAAAAAQAAAAGD</sequence>
<dbReference type="GO" id="GO:0008270">
    <property type="term" value="F:zinc ion binding"/>
    <property type="evidence" value="ECO:0007669"/>
    <property type="project" value="UniProtKB-KW"/>
</dbReference>
<evidence type="ECO:0000256" key="14">
    <source>
        <dbReference type="ARBA" id="ARBA00024015"/>
    </source>
</evidence>
<keyword evidence="10" id="KW-0862">Zinc</keyword>
<dbReference type="GO" id="GO:0010276">
    <property type="term" value="F:phytol kinase activity"/>
    <property type="evidence" value="ECO:0007669"/>
    <property type="project" value="UniProtKB-EC"/>
</dbReference>
<keyword evidence="5" id="KW-0808">Transferase</keyword>
<dbReference type="InterPro" id="IPR002893">
    <property type="entry name" value="Znf_MYND"/>
</dbReference>
<keyword evidence="11" id="KW-0809">Transit peptide</keyword>
<keyword evidence="3" id="KW-0150">Chloroplast</keyword>
<dbReference type="PANTHER" id="PTHR32523:SF8">
    <property type="entry name" value="DOLICHOL KINASE"/>
    <property type="match status" value="1"/>
</dbReference>
<evidence type="ECO:0000313" key="20">
    <source>
        <dbReference type="Proteomes" id="UP000256970"/>
    </source>
</evidence>
<evidence type="ECO:0000256" key="11">
    <source>
        <dbReference type="ARBA" id="ARBA00022946"/>
    </source>
</evidence>
<comment type="catalytic activity">
    <reaction evidence="16">
        <text>phytol + CTP = phytyl phosphate + CDP + H(+)</text>
        <dbReference type="Rhea" id="RHEA:38055"/>
        <dbReference type="ChEBI" id="CHEBI:15378"/>
        <dbReference type="ChEBI" id="CHEBI:17327"/>
        <dbReference type="ChEBI" id="CHEBI:37563"/>
        <dbReference type="ChEBI" id="CHEBI:58069"/>
        <dbReference type="ChEBI" id="CHEBI:75483"/>
        <dbReference type="EC" id="2.7.1.182"/>
    </reaction>
</comment>
<evidence type="ECO:0000256" key="7">
    <source>
        <dbReference type="ARBA" id="ARBA00022723"/>
    </source>
</evidence>
<evidence type="ECO:0000256" key="10">
    <source>
        <dbReference type="ARBA" id="ARBA00022833"/>
    </source>
</evidence>
<evidence type="ECO:0000256" key="3">
    <source>
        <dbReference type="ARBA" id="ARBA00022528"/>
    </source>
</evidence>
<evidence type="ECO:0000313" key="19">
    <source>
        <dbReference type="EMBL" id="SZX67916.1"/>
    </source>
</evidence>
<evidence type="ECO:0000256" key="2">
    <source>
        <dbReference type="ARBA" id="ARBA00010794"/>
    </source>
</evidence>
<evidence type="ECO:0000259" key="18">
    <source>
        <dbReference type="PROSITE" id="PS50865"/>
    </source>
</evidence>